<name>A0A9N7YXI4_PLEPL</name>
<sequence>MHESSAHFENKLNPDPPSSASDSPQPPARPGSLAVARIVQAHRSVCSCEPNGNDLLTKSKPQAAEEASPSCGIRGPPRKASGRLKFRVVTPPMRGADVTLHSSATWVVLKLLRSSVAVENVSLSHSR</sequence>
<evidence type="ECO:0000313" key="2">
    <source>
        <dbReference type="EMBL" id="CAB1441329.1"/>
    </source>
</evidence>
<feature type="region of interest" description="Disordered" evidence="1">
    <location>
        <begin position="50"/>
        <end position="78"/>
    </location>
</feature>
<keyword evidence="3" id="KW-1185">Reference proteome</keyword>
<accession>A0A9N7YXI4</accession>
<organism evidence="2 3">
    <name type="scientific">Pleuronectes platessa</name>
    <name type="common">European plaice</name>
    <dbReference type="NCBI Taxonomy" id="8262"/>
    <lineage>
        <taxon>Eukaryota</taxon>
        <taxon>Metazoa</taxon>
        <taxon>Chordata</taxon>
        <taxon>Craniata</taxon>
        <taxon>Vertebrata</taxon>
        <taxon>Euteleostomi</taxon>
        <taxon>Actinopterygii</taxon>
        <taxon>Neopterygii</taxon>
        <taxon>Teleostei</taxon>
        <taxon>Neoteleostei</taxon>
        <taxon>Acanthomorphata</taxon>
        <taxon>Carangaria</taxon>
        <taxon>Pleuronectiformes</taxon>
        <taxon>Pleuronectoidei</taxon>
        <taxon>Pleuronectidae</taxon>
        <taxon>Pleuronectes</taxon>
    </lineage>
</organism>
<feature type="region of interest" description="Disordered" evidence="1">
    <location>
        <begin position="1"/>
        <end position="32"/>
    </location>
</feature>
<dbReference type="EMBL" id="CADEAL010002618">
    <property type="protein sequence ID" value="CAB1441329.1"/>
    <property type="molecule type" value="Genomic_DNA"/>
</dbReference>
<feature type="compositionally biased region" description="Basic and acidic residues" evidence="1">
    <location>
        <begin position="1"/>
        <end position="12"/>
    </location>
</feature>
<dbReference type="Proteomes" id="UP001153269">
    <property type="component" value="Unassembled WGS sequence"/>
</dbReference>
<reference evidence="2" key="1">
    <citation type="submission" date="2020-03" db="EMBL/GenBank/DDBJ databases">
        <authorList>
            <person name="Weist P."/>
        </authorList>
    </citation>
    <scope>NUCLEOTIDE SEQUENCE</scope>
</reference>
<gene>
    <name evidence="2" type="ORF">PLEPLA_LOCUS29105</name>
</gene>
<evidence type="ECO:0000313" key="3">
    <source>
        <dbReference type="Proteomes" id="UP001153269"/>
    </source>
</evidence>
<proteinExistence type="predicted"/>
<protein>
    <submittedName>
        <fullName evidence="2">Uncharacterized protein</fullName>
    </submittedName>
</protein>
<evidence type="ECO:0000256" key="1">
    <source>
        <dbReference type="SAM" id="MobiDB-lite"/>
    </source>
</evidence>
<comment type="caution">
    <text evidence="2">The sequence shown here is derived from an EMBL/GenBank/DDBJ whole genome shotgun (WGS) entry which is preliminary data.</text>
</comment>
<feature type="non-terminal residue" evidence="2">
    <location>
        <position position="1"/>
    </location>
</feature>
<dbReference type="AlphaFoldDB" id="A0A9N7YXI4"/>